<gene>
    <name evidence="2" type="ORF">ACFQEY_03575</name>
</gene>
<keyword evidence="1" id="KW-1277">Toxin-antitoxin system</keyword>
<protein>
    <submittedName>
        <fullName evidence="2">Antitoxin VapB family protein</fullName>
    </submittedName>
</protein>
<reference evidence="2 3" key="1">
    <citation type="journal article" date="2019" name="Int. J. Syst. Evol. Microbiol.">
        <title>The Global Catalogue of Microorganisms (GCM) 10K type strain sequencing project: providing services to taxonomists for standard genome sequencing and annotation.</title>
        <authorList>
            <consortium name="The Broad Institute Genomics Platform"/>
            <consortium name="The Broad Institute Genome Sequencing Center for Infectious Disease"/>
            <person name="Wu L."/>
            <person name="Ma J."/>
        </authorList>
    </citation>
    <scope>NUCLEOTIDE SEQUENCE [LARGE SCALE GENOMIC DNA]</scope>
    <source>
        <strain evidence="2 3">Y73</strain>
    </source>
</reference>
<dbReference type="Proteomes" id="UP001596333">
    <property type="component" value="Unassembled WGS sequence"/>
</dbReference>
<sequence length="77" mass="8634">MSRNISISDDVYRRLKREKGDRSFSDLIADTLDEGGRLADVTGQQVLDPETYAEVDAEIERLSDSTLDRLTDSAADR</sequence>
<accession>A0ABD5UFT2</accession>
<name>A0ABD5UFT2_9EURY</name>
<evidence type="ECO:0000313" key="2">
    <source>
        <dbReference type="EMBL" id="MFC6888138.1"/>
    </source>
</evidence>
<dbReference type="Pfam" id="PF02697">
    <property type="entry name" value="VAPB_antitox"/>
    <property type="match status" value="1"/>
</dbReference>
<dbReference type="AlphaFoldDB" id="A0ABD5UFT2"/>
<proteinExistence type="predicted"/>
<keyword evidence="3" id="KW-1185">Reference proteome</keyword>
<dbReference type="EMBL" id="JBHSXI010000001">
    <property type="protein sequence ID" value="MFC6888138.1"/>
    <property type="molecule type" value="Genomic_DNA"/>
</dbReference>
<organism evidence="2 3">
    <name type="scientific">Halorubrum trueperi</name>
    <dbReference type="NCBI Taxonomy" id="2004704"/>
    <lineage>
        <taxon>Archaea</taxon>
        <taxon>Methanobacteriati</taxon>
        <taxon>Methanobacteriota</taxon>
        <taxon>Stenosarchaea group</taxon>
        <taxon>Halobacteria</taxon>
        <taxon>Halobacteriales</taxon>
        <taxon>Haloferacaceae</taxon>
        <taxon>Halorubrum</taxon>
    </lineage>
</organism>
<comment type="caution">
    <text evidence="2">The sequence shown here is derived from an EMBL/GenBank/DDBJ whole genome shotgun (WGS) entry which is preliminary data.</text>
</comment>
<evidence type="ECO:0000313" key="3">
    <source>
        <dbReference type="Proteomes" id="UP001596333"/>
    </source>
</evidence>
<dbReference type="InterPro" id="IPR003847">
    <property type="entry name" value="Put_antitoxin"/>
</dbReference>
<evidence type="ECO:0000256" key="1">
    <source>
        <dbReference type="ARBA" id="ARBA00022649"/>
    </source>
</evidence>
<dbReference type="RefSeq" id="WP_379764854.1">
    <property type="nucleotide sequence ID" value="NZ_JBHSXI010000001.1"/>
</dbReference>